<reference evidence="1 2" key="1">
    <citation type="journal article" date="2021" name="bioRxiv">
        <title>Unique metabolic strategies in Hadean analogues reveal hints for primordial physiology.</title>
        <authorList>
            <person name="Nobu M.K."/>
            <person name="Nakai R."/>
            <person name="Tamazawa S."/>
            <person name="Mori H."/>
            <person name="Toyoda A."/>
            <person name="Ijiri A."/>
            <person name="Suzuki S."/>
            <person name="Kurokawa K."/>
            <person name="Kamagata Y."/>
            <person name="Tamaki H."/>
        </authorList>
    </citation>
    <scope>NUCLEOTIDE SEQUENCE [LARGE SCALE GENOMIC DNA]</scope>
    <source>
        <strain evidence="1">BS525</strain>
    </source>
</reference>
<dbReference type="EMBL" id="QLTW01000132">
    <property type="protein sequence ID" value="MBT9145626.1"/>
    <property type="molecule type" value="Genomic_DNA"/>
</dbReference>
<organism evidence="1 2">
    <name type="scientific">Psychracetigena formicireducens</name>
    <dbReference type="NCBI Taxonomy" id="2986056"/>
    <lineage>
        <taxon>Bacteria</taxon>
        <taxon>Bacillati</taxon>
        <taxon>Candidatus Lithacetigenota</taxon>
        <taxon>Candidatus Psychracetigena</taxon>
    </lineage>
</organism>
<proteinExistence type="predicted"/>
<dbReference type="Proteomes" id="UP000811545">
    <property type="component" value="Unassembled WGS sequence"/>
</dbReference>
<accession>A0A9E2BJ03</accession>
<evidence type="ECO:0000313" key="2">
    <source>
        <dbReference type="Proteomes" id="UP000811545"/>
    </source>
</evidence>
<protein>
    <submittedName>
        <fullName evidence="1">Uncharacterized protein</fullName>
    </submittedName>
</protein>
<gene>
    <name evidence="1" type="ORF">DDT42_01500</name>
</gene>
<evidence type="ECO:0000313" key="1">
    <source>
        <dbReference type="EMBL" id="MBT9145626.1"/>
    </source>
</evidence>
<name>A0A9E2BJ03_PSYF1</name>
<dbReference type="AlphaFoldDB" id="A0A9E2BJ03"/>
<comment type="caution">
    <text evidence="1">The sequence shown here is derived from an EMBL/GenBank/DDBJ whole genome shotgun (WGS) entry which is preliminary data.</text>
</comment>
<sequence length="92" mass="10621">MNILSDNSFHLLQIGADEGLFMYTGIQRFGYTLEFPSPEGWVGGNMKQEVGCVYLCGTPYKKVLEEMLGRRNDHWTPTPTIDELTKKYWKEV</sequence>